<evidence type="ECO:0000256" key="1">
    <source>
        <dbReference type="SAM" id="MobiDB-lite"/>
    </source>
</evidence>
<evidence type="ECO:0000313" key="3">
    <source>
        <dbReference type="RefSeq" id="XP_070446881.1"/>
    </source>
</evidence>
<feature type="compositionally biased region" description="Basic and acidic residues" evidence="1">
    <location>
        <begin position="691"/>
        <end position="703"/>
    </location>
</feature>
<feature type="region of interest" description="Disordered" evidence="1">
    <location>
        <begin position="587"/>
        <end position="608"/>
    </location>
</feature>
<feature type="region of interest" description="Disordered" evidence="1">
    <location>
        <begin position="180"/>
        <end position="224"/>
    </location>
</feature>
<proteinExistence type="predicted"/>
<feature type="compositionally biased region" description="Polar residues" evidence="1">
    <location>
        <begin position="491"/>
        <end position="507"/>
    </location>
</feature>
<feature type="compositionally biased region" description="Polar residues" evidence="1">
    <location>
        <begin position="718"/>
        <end position="728"/>
    </location>
</feature>
<feature type="region of interest" description="Disordered" evidence="1">
    <location>
        <begin position="304"/>
        <end position="351"/>
    </location>
</feature>
<feature type="compositionally biased region" description="Basic and acidic residues" evidence="1">
    <location>
        <begin position="304"/>
        <end position="314"/>
    </location>
</feature>
<sequence>MDPLPLTLTGHSPWNEADTPQTRDLKHLRAKRVAYYECIGIIKSDASRNGSQAVSKASQDNKVNPSESQTFGVRPQRSPRYSAVGKKPLREERSKVAPGEAEQCQDHRAQEGPKGNSCPTELDLHLLADALVPETQKLRHVINWAQKFLSNPPEERGLKRSTTSLGLPLSNLYQSSEALGSKRSAHLRSSDSLPLNREDQSSTQTDIPSCPSRPQKSWSETSLSSEFPGSFLKEGFLGSHSCGWQETTFRNEGEGRTTTSSPDSLQMEDSAQEKYERAGDIQTPNEDEMFPEGLGAQLQLRHTSEESKVLEETRQNPPRNGYFWTPLTDSSEEERLDEPGESRGTPGRSVLGRRCRGFSGIALSPTSDSTLVSKTMVLSAASFPQETPLEAEVREERRGAAQFPVGTPKDVTVEFRADSSRGEDPIQRLLEGQRMPRYDSSSERRKESDHVGFTLGPPQTYIKHKNEWKHIITERAGKTITGRVQRGGPNRSVQSSAESSAPVTTQRQFALTQPESYLAPQIASLLLNVSEGPLQNAAFHGRTGAGVFCGPTADAHGARGSTWFDEVPPSEMNDRSVQTPRMITRQTTHEQKEKTLPSSCPISGEISKTGLKGSFPLQDVGLSWSDEPPHEQEPGASVLETYYYYLHMFNKIKSLSSEERSSSLPSQEPRLSKSESVITSPRGKGKSKGASLDRETKEWRDGSESDAAVEGKLCSASPKMTSRMTSSEGYWEMSSPACSSRKHGDVKPRSQTILRPSSAEAEERTSAGTYSSAYAVGSVEKFLCKNVPQDVERENELLS</sequence>
<evidence type="ECO:0000313" key="2">
    <source>
        <dbReference type="Proteomes" id="UP001652662"/>
    </source>
</evidence>
<feature type="region of interest" description="Disordered" evidence="1">
    <location>
        <begin position="479"/>
        <end position="507"/>
    </location>
</feature>
<feature type="region of interest" description="Disordered" evidence="1">
    <location>
        <begin position="432"/>
        <end position="458"/>
    </location>
</feature>
<feature type="region of interest" description="Disordered" evidence="1">
    <location>
        <begin position="248"/>
        <end position="277"/>
    </location>
</feature>
<dbReference type="GeneID" id="139078762"/>
<feature type="compositionally biased region" description="Polar residues" evidence="1">
    <location>
        <begin position="201"/>
        <end position="224"/>
    </location>
</feature>
<feature type="region of interest" description="Disordered" evidence="1">
    <location>
        <begin position="48"/>
        <end position="117"/>
    </location>
</feature>
<feature type="compositionally biased region" description="Polar residues" evidence="1">
    <location>
        <begin position="256"/>
        <end position="269"/>
    </location>
</feature>
<organism evidence="2 3">
    <name type="scientific">Equus przewalskii</name>
    <name type="common">Przewalski's horse</name>
    <name type="synonym">Equus caballus przewalskii</name>
    <dbReference type="NCBI Taxonomy" id="9798"/>
    <lineage>
        <taxon>Eukaryota</taxon>
        <taxon>Metazoa</taxon>
        <taxon>Chordata</taxon>
        <taxon>Craniata</taxon>
        <taxon>Vertebrata</taxon>
        <taxon>Euteleostomi</taxon>
        <taxon>Mammalia</taxon>
        <taxon>Eutheria</taxon>
        <taxon>Laurasiatheria</taxon>
        <taxon>Perissodactyla</taxon>
        <taxon>Equidae</taxon>
        <taxon>Equus</taxon>
    </lineage>
</organism>
<dbReference type="RefSeq" id="XP_070446881.1">
    <property type="nucleotide sequence ID" value="XM_070590780.1"/>
</dbReference>
<reference evidence="3" key="1">
    <citation type="submission" date="2025-08" db="UniProtKB">
        <authorList>
            <consortium name="RefSeq"/>
        </authorList>
    </citation>
    <scope>IDENTIFICATION</scope>
    <source>
        <tissue evidence="3">Blood</tissue>
    </source>
</reference>
<feature type="region of interest" description="Disordered" evidence="1">
    <location>
        <begin position="1"/>
        <end position="20"/>
    </location>
</feature>
<protein>
    <submittedName>
        <fullName evidence="3">Uncharacterized protein</fullName>
    </submittedName>
</protein>
<name>A0ABM4M2G5_EQUPR</name>
<feature type="compositionally biased region" description="Polar residues" evidence="1">
    <location>
        <begin position="48"/>
        <end position="71"/>
    </location>
</feature>
<dbReference type="Proteomes" id="UP001652662">
    <property type="component" value="Chromosome 22"/>
</dbReference>
<accession>A0ABM4M2G5</accession>
<keyword evidence="2" id="KW-1185">Reference proteome</keyword>
<feature type="compositionally biased region" description="Basic and acidic residues" evidence="1">
    <location>
        <begin position="434"/>
        <end position="450"/>
    </location>
</feature>
<gene>
    <name evidence="3" type="primary">LOC139078762</name>
</gene>
<feature type="region of interest" description="Disordered" evidence="1">
    <location>
        <begin position="660"/>
        <end position="768"/>
    </location>
</feature>